<gene>
    <name evidence="2" type="ORF">Zm00014a_027664</name>
</gene>
<feature type="non-terminal residue" evidence="2">
    <location>
        <position position="1"/>
    </location>
</feature>
<comment type="caution">
    <text evidence="2">The sequence shown here is derived from an EMBL/GenBank/DDBJ whole genome shotgun (WGS) entry which is preliminary data.</text>
</comment>
<feature type="compositionally biased region" description="Pro residues" evidence="1">
    <location>
        <begin position="11"/>
        <end position="21"/>
    </location>
</feature>
<evidence type="ECO:0000256" key="1">
    <source>
        <dbReference type="SAM" id="MobiDB-lite"/>
    </source>
</evidence>
<feature type="compositionally biased region" description="Low complexity" evidence="1">
    <location>
        <begin position="1"/>
        <end position="10"/>
    </location>
</feature>
<accession>A0A3L6EX15</accession>
<dbReference type="EMBL" id="NCVQ01000005">
    <property type="protein sequence ID" value="PWZ25269.1"/>
    <property type="molecule type" value="Genomic_DNA"/>
</dbReference>
<dbReference type="AlphaFoldDB" id="A0A3L6EX15"/>
<feature type="compositionally biased region" description="Low complexity" evidence="1">
    <location>
        <begin position="152"/>
        <end position="188"/>
    </location>
</feature>
<organism evidence="2 3">
    <name type="scientific">Zea mays</name>
    <name type="common">Maize</name>
    <dbReference type="NCBI Taxonomy" id="4577"/>
    <lineage>
        <taxon>Eukaryota</taxon>
        <taxon>Viridiplantae</taxon>
        <taxon>Streptophyta</taxon>
        <taxon>Embryophyta</taxon>
        <taxon>Tracheophyta</taxon>
        <taxon>Spermatophyta</taxon>
        <taxon>Magnoliopsida</taxon>
        <taxon>Liliopsida</taxon>
        <taxon>Poales</taxon>
        <taxon>Poaceae</taxon>
        <taxon>PACMAD clade</taxon>
        <taxon>Panicoideae</taxon>
        <taxon>Andropogonodae</taxon>
        <taxon>Andropogoneae</taxon>
        <taxon>Tripsacinae</taxon>
        <taxon>Zea</taxon>
    </lineage>
</organism>
<protein>
    <submittedName>
        <fullName evidence="2">Uncharacterized protein</fullName>
    </submittedName>
</protein>
<name>A0A3L6EX15_MAIZE</name>
<evidence type="ECO:0000313" key="3">
    <source>
        <dbReference type="Proteomes" id="UP000251960"/>
    </source>
</evidence>
<proteinExistence type="predicted"/>
<reference evidence="2 3" key="1">
    <citation type="journal article" date="2018" name="Nat. Genet.">
        <title>Extensive intraspecific gene order and gene structural variations between Mo17 and other maize genomes.</title>
        <authorList>
            <person name="Sun S."/>
            <person name="Zhou Y."/>
            <person name="Chen J."/>
            <person name="Shi J."/>
            <person name="Zhao H."/>
            <person name="Zhao H."/>
            <person name="Song W."/>
            <person name="Zhang M."/>
            <person name="Cui Y."/>
            <person name="Dong X."/>
            <person name="Liu H."/>
            <person name="Ma X."/>
            <person name="Jiao Y."/>
            <person name="Wang B."/>
            <person name="Wei X."/>
            <person name="Stein J.C."/>
            <person name="Glaubitz J.C."/>
            <person name="Lu F."/>
            <person name="Yu G."/>
            <person name="Liang C."/>
            <person name="Fengler K."/>
            <person name="Li B."/>
            <person name="Rafalski A."/>
            <person name="Schnable P.S."/>
            <person name="Ware D.H."/>
            <person name="Buckler E.S."/>
            <person name="Lai J."/>
        </authorList>
    </citation>
    <scope>NUCLEOTIDE SEQUENCE [LARGE SCALE GENOMIC DNA]</scope>
    <source>
        <strain evidence="3">cv. Missouri 17</strain>
        <tissue evidence="2">Seedling</tissue>
    </source>
</reference>
<dbReference type="Proteomes" id="UP000251960">
    <property type="component" value="Chromosome 4"/>
</dbReference>
<feature type="region of interest" description="Disordered" evidence="1">
    <location>
        <begin position="1"/>
        <end position="123"/>
    </location>
</feature>
<feature type="compositionally biased region" description="Basic residues" evidence="1">
    <location>
        <begin position="50"/>
        <end position="60"/>
    </location>
</feature>
<evidence type="ECO:0000313" key="2">
    <source>
        <dbReference type="EMBL" id="PWZ25269.1"/>
    </source>
</evidence>
<sequence>NSPAASRPAVNRPPPVPLPRPRPYRRTPRALPDLPDHSDCPRAPPVARAPRLRRALRRGGRAPPPPASRREAQAGHPIPTVHPRSGGLVLIRPNPILAVRRRSSGPGPLPPHTPRLSAVWAPPVSPPAAYRSAVWARLSARPRARCPPGPACQPARAPALPCPSRLSAAQAAARPRAPPAGSNPDRSL</sequence>
<feature type="region of interest" description="Disordered" evidence="1">
    <location>
        <begin position="142"/>
        <end position="188"/>
    </location>
</feature>